<dbReference type="PROSITE" id="PS50109">
    <property type="entry name" value="HIS_KIN"/>
    <property type="match status" value="1"/>
</dbReference>
<keyword evidence="6" id="KW-0547">Nucleotide-binding</keyword>
<feature type="transmembrane region" description="Helical" evidence="4">
    <location>
        <begin position="120"/>
        <end position="141"/>
    </location>
</feature>
<accession>A0ABS3JC52</accession>
<evidence type="ECO:0000256" key="4">
    <source>
        <dbReference type="SAM" id="Phobius"/>
    </source>
</evidence>
<evidence type="ECO:0000313" key="6">
    <source>
        <dbReference type="EMBL" id="MBO0947571.1"/>
    </source>
</evidence>
<name>A0ABS3JC52_9BACT</name>
<evidence type="ECO:0000256" key="2">
    <source>
        <dbReference type="ARBA" id="ARBA00022777"/>
    </source>
</evidence>
<comment type="caution">
    <text evidence="6">The sequence shown here is derived from an EMBL/GenBank/DDBJ whole genome shotgun (WGS) entry which is preliminary data.</text>
</comment>
<dbReference type="RefSeq" id="WP_207327479.1">
    <property type="nucleotide sequence ID" value="NZ_JAFMYW010000001.1"/>
</dbReference>
<dbReference type="CDD" id="cd16917">
    <property type="entry name" value="HATPase_UhpB-NarQ-NarX-like"/>
    <property type="match status" value="1"/>
</dbReference>
<dbReference type="Gene3D" id="2.60.40.10">
    <property type="entry name" value="Immunoglobulins"/>
    <property type="match status" value="1"/>
</dbReference>
<dbReference type="Gene3D" id="3.30.565.10">
    <property type="entry name" value="Histidine kinase-like ATPase, C-terminal domain"/>
    <property type="match status" value="1"/>
</dbReference>
<dbReference type="Proteomes" id="UP000664628">
    <property type="component" value="Unassembled WGS sequence"/>
</dbReference>
<dbReference type="EMBL" id="JAFMYW010000001">
    <property type="protein sequence ID" value="MBO0947571.1"/>
    <property type="molecule type" value="Genomic_DNA"/>
</dbReference>
<dbReference type="GO" id="GO:0005524">
    <property type="term" value="F:ATP binding"/>
    <property type="evidence" value="ECO:0007669"/>
    <property type="project" value="UniProtKB-KW"/>
</dbReference>
<dbReference type="InterPro" id="IPR011712">
    <property type="entry name" value="Sig_transdc_His_kin_sub3_dim/P"/>
</dbReference>
<keyword evidence="2" id="KW-0418">Kinase</keyword>
<proteinExistence type="predicted"/>
<dbReference type="SMART" id="SM00387">
    <property type="entry name" value="HATPase_c"/>
    <property type="match status" value="1"/>
</dbReference>
<dbReference type="InterPro" id="IPR013783">
    <property type="entry name" value="Ig-like_fold"/>
</dbReference>
<dbReference type="InterPro" id="IPR011123">
    <property type="entry name" value="Y_Y_Y"/>
</dbReference>
<keyword evidence="6" id="KW-0067">ATP-binding</keyword>
<keyword evidence="4" id="KW-0812">Transmembrane</keyword>
<feature type="domain" description="Histidine kinase" evidence="5">
    <location>
        <begin position="158"/>
        <end position="355"/>
    </location>
</feature>
<dbReference type="InterPro" id="IPR005467">
    <property type="entry name" value="His_kinase_dom"/>
</dbReference>
<organism evidence="6 7">
    <name type="scientific">Fibrella forsythiae</name>
    <dbReference type="NCBI Taxonomy" id="2817061"/>
    <lineage>
        <taxon>Bacteria</taxon>
        <taxon>Pseudomonadati</taxon>
        <taxon>Bacteroidota</taxon>
        <taxon>Cytophagia</taxon>
        <taxon>Cytophagales</taxon>
        <taxon>Spirosomataceae</taxon>
        <taxon>Fibrella</taxon>
    </lineage>
</organism>
<dbReference type="InterPro" id="IPR003594">
    <property type="entry name" value="HATPase_dom"/>
</dbReference>
<evidence type="ECO:0000259" key="5">
    <source>
        <dbReference type="PROSITE" id="PS50109"/>
    </source>
</evidence>
<evidence type="ECO:0000256" key="3">
    <source>
        <dbReference type="ARBA" id="ARBA00023012"/>
    </source>
</evidence>
<keyword evidence="3" id="KW-0902">Two-component regulatory system</keyword>
<keyword evidence="4" id="KW-1133">Transmembrane helix</keyword>
<keyword evidence="1" id="KW-0808">Transferase</keyword>
<dbReference type="InterPro" id="IPR050482">
    <property type="entry name" value="Sensor_HK_TwoCompSys"/>
</dbReference>
<evidence type="ECO:0000313" key="7">
    <source>
        <dbReference type="Proteomes" id="UP000664628"/>
    </source>
</evidence>
<sequence>MSCLLLAVTTLGQQSAPETRVASVTIPDEYGQAIVKYPPFALNLEGRQNYISFRLKAAVPTRIQYRLDGLDNEWIDGLSTDHIHYSNLPGGSYKFQLKSQFSDHTESVTIQVKAPIWRKWWFVPTIFAYLIGVIGLVVYLFMQYRFRQKLRVLQARDRIARDLHDDMGSYLSSISILSQTAHRNTIRDPEKTQLALDRIGQTARRVMESMNDMVWSINPSNDSMTQVVTRMTDAGNSLFNDTPVDFNIQVGDDLGTFPISAEARRDLFLIFKEAITNAARYAQASRVRASLQRTQTGLLLQIQDDGRGFDPQQPAYQNPGGGNGLINMQKRATTLGGELTVISRIGEGTTVRLLV</sequence>
<dbReference type="PANTHER" id="PTHR24421">
    <property type="entry name" value="NITRATE/NITRITE SENSOR PROTEIN NARX-RELATED"/>
    <property type="match status" value="1"/>
</dbReference>
<dbReference type="Pfam" id="PF07730">
    <property type="entry name" value="HisKA_3"/>
    <property type="match status" value="1"/>
</dbReference>
<dbReference type="InterPro" id="IPR036890">
    <property type="entry name" value="HATPase_C_sf"/>
</dbReference>
<keyword evidence="7" id="KW-1185">Reference proteome</keyword>
<keyword evidence="4" id="KW-0472">Membrane</keyword>
<dbReference type="SUPFAM" id="SSF55874">
    <property type="entry name" value="ATPase domain of HSP90 chaperone/DNA topoisomerase II/histidine kinase"/>
    <property type="match status" value="1"/>
</dbReference>
<dbReference type="Gene3D" id="1.20.5.1930">
    <property type="match status" value="1"/>
</dbReference>
<protein>
    <submittedName>
        <fullName evidence="6">ATP-binding protein</fullName>
    </submittedName>
</protein>
<dbReference type="Pfam" id="PF07495">
    <property type="entry name" value="Y_Y_Y"/>
    <property type="match status" value="1"/>
</dbReference>
<gene>
    <name evidence="6" type="ORF">J2I46_03200</name>
</gene>
<reference evidence="6 7" key="1">
    <citation type="submission" date="2021-03" db="EMBL/GenBank/DDBJ databases">
        <title>Fibrella sp. HMF5405 genome sequencing and assembly.</title>
        <authorList>
            <person name="Kang H."/>
            <person name="Kim H."/>
            <person name="Bae S."/>
            <person name="Joh K."/>
        </authorList>
    </citation>
    <scope>NUCLEOTIDE SEQUENCE [LARGE SCALE GENOMIC DNA]</scope>
    <source>
        <strain evidence="6 7">HMF5405</strain>
    </source>
</reference>
<evidence type="ECO:0000256" key="1">
    <source>
        <dbReference type="ARBA" id="ARBA00022679"/>
    </source>
</evidence>
<dbReference type="Pfam" id="PF02518">
    <property type="entry name" value="HATPase_c"/>
    <property type="match status" value="1"/>
</dbReference>